<dbReference type="Gene3D" id="2.40.33.20">
    <property type="entry name" value="PK beta-barrel domain-like"/>
    <property type="match status" value="1"/>
</dbReference>
<sequence>MSQSPALRIATLYRYPVKGLSPEALETAELETSGYFPGDRLYAIENGPSGFNETVPRHLPKIAYLMLMRNEALARLRTRFDDATHRLTVEENGVQAVDADLSTAEGRAALAEFMKGFLPQELRGAPRVLTAPPGYRFTDSRTGYVSLINRASVAATEDLAGAPVDPLRFRGNLYLDGLEPWAELDMVGRVLEAGDVRLKITSRTERCAATNVDPQTGQRDLSIPRTLMQGVGHTDCGVYAEVLAGGVLRTGDSLRVIG</sequence>
<evidence type="ECO:0000259" key="1">
    <source>
        <dbReference type="PROSITE" id="PS51340"/>
    </source>
</evidence>
<dbReference type="InterPro" id="IPR005302">
    <property type="entry name" value="MoCF_Sase_C"/>
</dbReference>
<dbReference type="Pfam" id="PF03473">
    <property type="entry name" value="MOSC"/>
    <property type="match status" value="1"/>
</dbReference>
<dbReference type="EMBL" id="MNAO01000255">
    <property type="protein sequence ID" value="OHV15538.1"/>
    <property type="molecule type" value="Genomic_DNA"/>
</dbReference>
<dbReference type="PROSITE" id="PS51340">
    <property type="entry name" value="MOSC"/>
    <property type="match status" value="1"/>
</dbReference>
<dbReference type="GO" id="GO:0030170">
    <property type="term" value="F:pyridoxal phosphate binding"/>
    <property type="evidence" value="ECO:0007669"/>
    <property type="project" value="InterPro"/>
</dbReference>
<comment type="caution">
    <text evidence="2">The sequence shown here is derived from an EMBL/GenBank/DDBJ whole genome shotgun (WGS) entry which is preliminary data.</text>
</comment>
<dbReference type="InterPro" id="IPR011037">
    <property type="entry name" value="Pyrv_Knase-like_insert_dom_sf"/>
</dbReference>
<dbReference type="GO" id="GO:0003824">
    <property type="term" value="F:catalytic activity"/>
    <property type="evidence" value="ECO:0007669"/>
    <property type="project" value="InterPro"/>
</dbReference>
<dbReference type="SUPFAM" id="SSF50800">
    <property type="entry name" value="PK beta-barrel domain-like"/>
    <property type="match status" value="1"/>
</dbReference>
<dbReference type="Proteomes" id="UP000180215">
    <property type="component" value="Unassembled WGS sequence"/>
</dbReference>
<gene>
    <name evidence="2" type="ORF">BK022_18340</name>
</gene>
<feature type="domain" description="MOSC" evidence="1">
    <location>
        <begin position="102"/>
        <end position="257"/>
    </location>
</feature>
<protein>
    <submittedName>
        <fullName evidence="2">MOSC domain-containing protein</fullName>
    </submittedName>
</protein>
<dbReference type="InterPro" id="IPR005303">
    <property type="entry name" value="MOCOS_middle"/>
</dbReference>
<evidence type="ECO:0000313" key="2">
    <source>
        <dbReference type="EMBL" id="OHV15538.1"/>
    </source>
</evidence>
<name>A0A1S1NXW2_METEX</name>
<accession>A0A1S1NXW2</accession>
<dbReference type="GO" id="GO:0030151">
    <property type="term" value="F:molybdenum ion binding"/>
    <property type="evidence" value="ECO:0007669"/>
    <property type="project" value="InterPro"/>
</dbReference>
<proteinExistence type="predicted"/>
<evidence type="ECO:0000313" key="3">
    <source>
        <dbReference type="Proteomes" id="UP000180215"/>
    </source>
</evidence>
<dbReference type="AlphaFoldDB" id="A0A1S1NXW2"/>
<organism evidence="2 3">
    <name type="scientific">Methylorubrum extorquens</name>
    <name type="common">Methylobacterium dichloromethanicum</name>
    <name type="synonym">Methylobacterium extorquens</name>
    <dbReference type="NCBI Taxonomy" id="408"/>
    <lineage>
        <taxon>Bacteria</taxon>
        <taxon>Pseudomonadati</taxon>
        <taxon>Pseudomonadota</taxon>
        <taxon>Alphaproteobacteria</taxon>
        <taxon>Hyphomicrobiales</taxon>
        <taxon>Methylobacteriaceae</taxon>
        <taxon>Methylorubrum</taxon>
    </lineage>
</organism>
<dbReference type="Pfam" id="PF03476">
    <property type="entry name" value="MOSC_N"/>
    <property type="match status" value="1"/>
</dbReference>
<reference evidence="2 3" key="1">
    <citation type="submission" date="2016-10" db="EMBL/GenBank/DDBJ databases">
        <title>Draft genome sequence of Methylobacterium extorquens CP3, a seed endophyte of Crotalaria pumila with plant growth-promoting and metal tolerance properties.</title>
        <authorList>
            <person name="Sanchez-Lopez A.S."/>
            <person name="Van Hamme J.D."/>
            <person name="Thijs S."/>
            <person name="Mcammond B.M."/>
            <person name="Stevens V."/>
            <person name="Gonzalez-Chavez M.D.C."/>
            <person name="Vangronsveld J."/>
        </authorList>
    </citation>
    <scope>NUCLEOTIDE SEQUENCE [LARGE SCALE GENOMIC DNA]</scope>
    <source>
        <strain evidence="2 3">CP3</strain>
    </source>
</reference>